<gene>
    <name evidence="3" type="ORF">TWF730_001535</name>
</gene>
<evidence type="ECO:0000313" key="3">
    <source>
        <dbReference type="EMBL" id="KAK6342053.1"/>
    </source>
</evidence>
<dbReference type="Proteomes" id="UP001373714">
    <property type="component" value="Unassembled WGS sequence"/>
</dbReference>
<feature type="compositionally biased region" description="Basic and acidic residues" evidence="1">
    <location>
        <begin position="386"/>
        <end position="408"/>
    </location>
</feature>
<evidence type="ECO:0000259" key="2">
    <source>
        <dbReference type="Pfam" id="PF00646"/>
    </source>
</evidence>
<dbReference type="Gene3D" id="3.80.10.10">
    <property type="entry name" value="Ribonuclease Inhibitor"/>
    <property type="match status" value="1"/>
</dbReference>
<protein>
    <recommendedName>
        <fullName evidence="2">F-box domain-containing protein</fullName>
    </recommendedName>
</protein>
<dbReference type="InterPro" id="IPR032675">
    <property type="entry name" value="LRR_dom_sf"/>
</dbReference>
<evidence type="ECO:0000256" key="1">
    <source>
        <dbReference type="SAM" id="MobiDB-lite"/>
    </source>
</evidence>
<dbReference type="AlphaFoldDB" id="A0AAV9UHX1"/>
<name>A0AAV9UHX1_9PEZI</name>
<dbReference type="EMBL" id="JAVHNS010000010">
    <property type="protein sequence ID" value="KAK6342053.1"/>
    <property type="molecule type" value="Genomic_DNA"/>
</dbReference>
<keyword evidence="4" id="KW-1185">Reference proteome</keyword>
<proteinExistence type="predicted"/>
<comment type="caution">
    <text evidence="3">The sequence shown here is derived from an EMBL/GenBank/DDBJ whole genome shotgun (WGS) entry which is preliminary data.</text>
</comment>
<dbReference type="Pfam" id="PF00646">
    <property type="entry name" value="F-box"/>
    <property type="match status" value="1"/>
</dbReference>
<organism evidence="3 4">
    <name type="scientific">Orbilia blumenaviensis</name>
    <dbReference type="NCBI Taxonomy" id="1796055"/>
    <lineage>
        <taxon>Eukaryota</taxon>
        <taxon>Fungi</taxon>
        <taxon>Dikarya</taxon>
        <taxon>Ascomycota</taxon>
        <taxon>Pezizomycotina</taxon>
        <taxon>Orbiliomycetes</taxon>
        <taxon>Orbiliales</taxon>
        <taxon>Orbiliaceae</taxon>
        <taxon>Orbilia</taxon>
    </lineage>
</organism>
<reference evidence="3 4" key="1">
    <citation type="submission" date="2019-10" db="EMBL/GenBank/DDBJ databases">
        <authorList>
            <person name="Palmer J.M."/>
        </authorList>
    </citation>
    <scope>NUCLEOTIDE SEQUENCE [LARGE SCALE GENOMIC DNA]</scope>
    <source>
        <strain evidence="3 4">TWF730</strain>
    </source>
</reference>
<sequence>MLLNLPVEVVSAVIAHMSPRDCKNFSQCSKLCFSLAFPVLHSKLHIYNDWTRLHNFDEGKWLAPFRRYIRSISFTNVTRIQFVRHRNSYSDPDHRFSANFHSLAAFTNLKRIKIRICESYAGMYGDIVSSLQELPYYDEIQELAFFRYLSVRQTSDPSELERAALDLNGLRLPKYLQSLSLRTGLEAREAFLLALADCKHAKRLVFKGSNGIPEFYLKDPQQPSAYINLSHIKTLTLSLGDLHKYNRRGDWRFRLPPTKISGVEHLEKLYDQFPNLESFSLTTDRYPRSKKSLLGLLPNLPKLGYLQLPWPVAKSFNRTISVIENYIRKWVSEGKMASLHTLELRGEMSIVHQFEKLHVKCEIDQKKSLTTRWFGDMATYLDGDTLYHESSPRAGDEPLGYRDWRTGSESDDPTPPGEDDNDYDIFEDADVTSIQSEEEEEEVEVEEGDHEDQEESEEEEQEQESGYDTDYFEYLDADLSSEDELEELTKGCAEFLGTSRVPYYPRARRHRTLYAL</sequence>
<feature type="domain" description="F-box" evidence="2">
    <location>
        <begin position="2"/>
        <end position="35"/>
    </location>
</feature>
<accession>A0AAV9UHX1</accession>
<evidence type="ECO:0000313" key="4">
    <source>
        <dbReference type="Proteomes" id="UP001373714"/>
    </source>
</evidence>
<feature type="compositionally biased region" description="Acidic residues" evidence="1">
    <location>
        <begin position="409"/>
        <end position="470"/>
    </location>
</feature>
<dbReference type="InterPro" id="IPR001810">
    <property type="entry name" value="F-box_dom"/>
</dbReference>
<feature type="region of interest" description="Disordered" evidence="1">
    <location>
        <begin position="386"/>
        <end position="470"/>
    </location>
</feature>